<evidence type="ECO:0008006" key="4">
    <source>
        <dbReference type="Google" id="ProtNLM"/>
    </source>
</evidence>
<evidence type="ECO:0000313" key="3">
    <source>
        <dbReference type="Proteomes" id="UP000023152"/>
    </source>
</evidence>
<keyword evidence="3" id="KW-1185">Reference proteome</keyword>
<name>X6NGX7_RETFI</name>
<reference evidence="2 3" key="1">
    <citation type="journal article" date="2013" name="Curr. Biol.">
        <title>The Genome of the Foraminiferan Reticulomyxa filosa.</title>
        <authorList>
            <person name="Glockner G."/>
            <person name="Hulsmann N."/>
            <person name="Schleicher M."/>
            <person name="Noegel A.A."/>
            <person name="Eichinger L."/>
            <person name="Gallinger C."/>
            <person name="Pawlowski J."/>
            <person name="Sierra R."/>
            <person name="Euteneuer U."/>
            <person name="Pillet L."/>
            <person name="Moustafa A."/>
            <person name="Platzer M."/>
            <person name="Groth M."/>
            <person name="Szafranski K."/>
            <person name="Schliwa M."/>
        </authorList>
    </citation>
    <scope>NUCLEOTIDE SEQUENCE [LARGE SCALE GENOMIC DNA]</scope>
</reference>
<proteinExistence type="predicted"/>
<feature type="transmembrane region" description="Helical" evidence="1">
    <location>
        <begin position="153"/>
        <end position="175"/>
    </location>
</feature>
<evidence type="ECO:0000256" key="1">
    <source>
        <dbReference type="SAM" id="Phobius"/>
    </source>
</evidence>
<keyword evidence="1" id="KW-0812">Transmembrane</keyword>
<keyword evidence="1" id="KW-1133">Transmembrane helix</keyword>
<sequence>MPWGIDSFQMLTSWVPVHLFLHFVFDCTKRNFLFCFLSQSKLTSCFSVLFFFLKRLNKKTQLLKSCCHYFWVVFFFSTRNQFRSIINIKQRSKKKKELELNEEGEKDKQRGIKEEKQSKQNEISLYSFDVFEIQINGLIYCSFSFRSNNYSNVVIILFANIICCFFFLLFIYFLFEETQNNKDNNNKK</sequence>
<feature type="transmembrane region" description="Helical" evidence="1">
    <location>
        <begin position="31"/>
        <end position="53"/>
    </location>
</feature>
<organism evidence="2 3">
    <name type="scientific">Reticulomyxa filosa</name>
    <dbReference type="NCBI Taxonomy" id="46433"/>
    <lineage>
        <taxon>Eukaryota</taxon>
        <taxon>Sar</taxon>
        <taxon>Rhizaria</taxon>
        <taxon>Retaria</taxon>
        <taxon>Foraminifera</taxon>
        <taxon>Monothalamids</taxon>
        <taxon>Reticulomyxidae</taxon>
        <taxon>Reticulomyxa</taxon>
    </lineage>
</organism>
<protein>
    <recommendedName>
        <fullName evidence="4">Transmembrane protein</fullName>
    </recommendedName>
</protein>
<evidence type="ECO:0000313" key="2">
    <source>
        <dbReference type="EMBL" id="ETO24964.1"/>
    </source>
</evidence>
<dbReference type="Proteomes" id="UP000023152">
    <property type="component" value="Unassembled WGS sequence"/>
</dbReference>
<dbReference type="EMBL" id="ASPP01008831">
    <property type="protein sequence ID" value="ETO24964.1"/>
    <property type="molecule type" value="Genomic_DNA"/>
</dbReference>
<accession>X6NGX7</accession>
<keyword evidence="1" id="KW-0472">Membrane</keyword>
<dbReference type="AlphaFoldDB" id="X6NGX7"/>
<gene>
    <name evidence="2" type="ORF">RFI_12183</name>
</gene>
<comment type="caution">
    <text evidence="2">The sequence shown here is derived from an EMBL/GenBank/DDBJ whole genome shotgun (WGS) entry which is preliminary data.</text>
</comment>